<dbReference type="CDD" id="cd06558">
    <property type="entry name" value="crotonase-like"/>
    <property type="match status" value="1"/>
</dbReference>
<organism evidence="1 2">
    <name type="scientific">Phakopsora pachyrhizi</name>
    <name type="common">Asian soybean rust disease fungus</name>
    <dbReference type="NCBI Taxonomy" id="170000"/>
    <lineage>
        <taxon>Eukaryota</taxon>
        <taxon>Fungi</taxon>
        <taxon>Dikarya</taxon>
        <taxon>Basidiomycota</taxon>
        <taxon>Pucciniomycotina</taxon>
        <taxon>Pucciniomycetes</taxon>
        <taxon>Pucciniales</taxon>
        <taxon>Phakopsoraceae</taxon>
        <taxon>Phakopsora</taxon>
    </lineage>
</organism>
<dbReference type="InterPro" id="IPR029045">
    <property type="entry name" value="ClpP/crotonase-like_dom_sf"/>
</dbReference>
<gene>
    <name evidence="1" type="ORF">PPACK8108_LOCUS1333</name>
</gene>
<keyword evidence="2" id="KW-1185">Reference proteome</keyword>
<dbReference type="InterPro" id="IPR001753">
    <property type="entry name" value="Enoyl-CoA_hydra/iso"/>
</dbReference>
<dbReference type="Proteomes" id="UP001153365">
    <property type="component" value="Unassembled WGS sequence"/>
</dbReference>
<name>A0AAV0AJM6_PHAPC</name>
<reference evidence="1" key="1">
    <citation type="submission" date="2022-06" db="EMBL/GenBank/DDBJ databases">
        <authorList>
            <consortium name="SYNGENTA / RWTH Aachen University"/>
        </authorList>
    </citation>
    <scope>NUCLEOTIDE SEQUENCE</scope>
</reference>
<dbReference type="GO" id="GO:0004165">
    <property type="term" value="F:delta(3)-delta(2)-enoyl-CoA isomerase activity"/>
    <property type="evidence" value="ECO:0007669"/>
    <property type="project" value="TreeGrafter"/>
</dbReference>
<proteinExistence type="predicted"/>
<dbReference type="GO" id="GO:0005777">
    <property type="term" value="C:peroxisome"/>
    <property type="evidence" value="ECO:0007669"/>
    <property type="project" value="TreeGrafter"/>
</dbReference>
<dbReference type="SUPFAM" id="SSF52096">
    <property type="entry name" value="ClpP/crotonase"/>
    <property type="match status" value="1"/>
</dbReference>
<evidence type="ECO:0000313" key="1">
    <source>
        <dbReference type="EMBL" id="CAH7666965.1"/>
    </source>
</evidence>
<dbReference type="Gene3D" id="3.90.226.10">
    <property type="entry name" value="2-enoyl-CoA Hydratase, Chain A, domain 1"/>
    <property type="match status" value="1"/>
</dbReference>
<accession>A0AAV0AJM6</accession>
<evidence type="ECO:0000313" key="2">
    <source>
        <dbReference type="Proteomes" id="UP001153365"/>
    </source>
</evidence>
<dbReference type="GO" id="GO:0006635">
    <property type="term" value="P:fatty acid beta-oxidation"/>
    <property type="evidence" value="ECO:0007669"/>
    <property type="project" value="TreeGrafter"/>
</dbReference>
<dbReference type="EMBL" id="CALTRL010000177">
    <property type="protein sequence ID" value="CAH7666965.1"/>
    <property type="molecule type" value="Genomic_DNA"/>
</dbReference>
<sequence>MATAASLGIKTPERVFPLPSPTHYPSSTLTKPEKYPGVFLLELHDRPDNRLREEFILSSIIPALDDVEREFRASQLGILQPQTADSSGWKSPLSPGRFALVTCGPLDKNRFYSNGLDLSEAFSSDHFAKHVFYRMCNKLLTFPIPTVAAINGHAYAGGFILALCHDYRLMKDNLTKGKAAMTMNEIEFGVEVSMPLVGIVEAKLPSRLVVKKCLTEAHRFTAKDSVELGVVDQIASESELIEKSLDFAHEKSIRAMTGIYGLMKESIYRDTLLLINGPDSHLREIKTTHLNRLRQLGESHYGKPKL</sequence>
<dbReference type="PANTHER" id="PTHR11941">
    <property type="entry name" value="ENOYL-COA HYDRATASE-RELATED"/>
    <property type="match status" value="1"/>
</dbReference>
<dbReference type="AlphaFoldDB" id="A0AAV0AJM6"/>
<protein>
    <submittedName>
        <fullName evidence="1">ClpP/crotonase-like domain-containing protein</fullName>
    </submittedName>
</protein>
<dbReference type="Pfam" id="PF00378">
    <property type="entry name" value="ECH_1"/>
    <property type="match status" value="1"/>
</dbReference>
<dbReference type="PANTHER" id="PTHR11941:SF75">
    <property type="entry name" value="ENOYL-COA HYDRATASE_ISOMERASE FAMILY PROTEIN"/>
    <property type="match status" value="1"/>
</dbReference>
<comment type="caution">
    <text evidence="1">The sequence shown here is derived from an EMBL/GenBank/DDBJ whole genome shotgun (WGS) entry which is preliminary data.</text>
</comment>